<comment type="caution">
    <text evidence="4">The sequence shown here is derived from an EMBL/GenBank/DDBJ whole genome shotgun (WGS) entry which is preliminary data.</text>
</comment>
<dbReference type="PANTHER" id="PTHR13196">
    <property type="entry name" value="DENN DOMAIN-CONTAINING"/>
    <property type="match status" value="1"/>
</dbReference>
<dbReference type="Proteomes" id="UP000299102">
    <property type="component" value="Unassembled WGS sequence"/>
</dbReference>
<reference evidence="4 5" key="1">
    <citation type="journal article" date="2019" name="Commun. Biol.">
        <title>The bagworm genome reveals a unique fibroin gene that provides high tensile strength.</title>
        <authorList>
            <person name="Kono N."/>
            <person name="Nakamura H."/>
            <person name="Ohtoshi R."/>
            <person name="Tomita M."/>
            <person name="Numata K."/>
            <person name="Arakawa K."/>
        </authorList>
    </citation>
    <scope>NUCLEOTIDE SEQUENCE [LARGE SCALE GENOMIC DNA]</scope>
</reference>
<dbReference type="SMART" id="SM00801">
    <property type="entry name" value="dDENN"/>
    <property type="match status" value="1"/>
</dbReference>
<organism evidence="4 5">
    <name type="scientific">Eumeta variegata</name>
    <name type="common">Bagworm moth</name>
    <name type="synonym">Eumeta japonica</name>
    <dbReference type="NCBI Taxonomy" id="151549"/>
    <lineage>
        <taxon>Eukaryota</taxon>
        <taxon>Metazoa</taxon>
        <taxon>Ecdysozoa</taxon>
        <taxon>Arthropoda</taxon>
        <taxon>Hexapoda</taxon>
        <taxon>Insecta</taxon>
        <taxon>Pterygota</taxon>
        <taxon>Neoptera</taxon>
        <taxon>Endopterygota</taxon>
        <taxon>Lepidoptera</taxon>
        <taxon>Glossata</taxon>
        <taxon>Ditrysia</taxon>
        <taxon>Tineoidea</taxon>
        <taxon>Psychidae</taxon>
        <taxon>Oiketicinae</taxon>
        <taxon>Eumeta</taxon>
    </lineage>
</organism>
<comment type="subcellular location">
    <subcellularLocation>
        <location evidence="1">Cytoplasmic vesicle</location>
        <location evidence="1">Clathrin-coated vesicle</location>
    </subcellularLocation>
</comment>
<dbReference type="STRING" id="151549.A0A4C1T7G4"/>
<dbReference type="Pfam" id="PF02141">
    <property type="entry name" value="DENN"/>
    <property type="match status" value="1"/>
</dbReference>
<dbReference type="OrthoDB" id="206724at2759"/>
<dbReference type="GO" id="GO:0030136">
    <property type="term" value="C:clathrin-coated vesicle"/>
    <property type="evidence" value="ECO:0007669"/>
    <property type="project" value="UniProtKB-SubCell"/>
</dbReference>
<dbReference type="Gene3D" id="3.40.50.11500">
    <property type="match status" value="2"/>
</dbReference>
<dbReference type="GO" id="GO:0032456">
    <property type="term" value="P:endocytic recycling"/>
    <property type="evidence" value="ECO:0007669"/>
    <property type="project" value="TreeGrafter"/>
</dbReference>
<dbReference type="GO" id="GO:0005829">
    <property type="term" value="C:cytosol"/>
    <property type="evidence" value="ECO:0007669"/>
    <property type="project" value="TreeGrafter"/>
</dbReference>
<dbReference type="SMART" id="SM00799">
    <property type="entry name" value="DENN"/>
    <property type="match status" value="1"/>
</dbReference>
<dbReference type="InterPro" id="IPR005112">
    <property type="entry name" value="dDENN_dom"/>
</dbReference>
<accession>A0A4C1T7G4</accession>
<evidence type="ECO:0000259" key="3">
    <source>
        <dbReference type="PROSITE" id="PS50211"/>
    </source>
</evidence>
<dbReference type="InterPro" id="IPR043153">
    <property type="entry name" value="DENN_C"/>
</dbReference>
<gene>
    <name evidence="4" type="primary">Dennd1b</name>
    <name evidence="4" type="ORF">EVAR_72939_1</name>
</gene>
<dbReference type="EMBL" id="BGZK01008954">
    <property type="protein sequence ID" value="GBP10459.1"/>
    <property type="molecule type" value="Genomic_DNA"/>
</dbReference>
<dbReference type="AlphaFoldDB" id="A0A4C1T7G4"/>
<sequence>MALWFCRHDPKAGSTMVIITFLPWHDTFLRLLSVLAELRRTDMKDFYQFLTEAYNSGVPDVGSQLKLVYSQGQSHNLNLYYNFVYPKNMIAVFAAMLAERRIIFTSKRLDRLSSCIQAANAFLYPMMMPEELGDVVILNCDKNTFESPFDDVHSMPPEIVARLKKELSRTSEHMGDRVSKIFLGVLVQLIGGYRDAVEFRDTGKTFNSDKFIDSRPSHLRPFLRKMMELQIFRQFIDERLEMMNTGLGFSDEFEQETVRYAENRKKLGRFHQFKEKV</sequence>
<dbReference type="Pfam" id="PF03455">
    <property type="entry name" value="dDENN"/>
    <property type="match status" value="1"/>
</dbReference>
<dbReference type="InterPro" id="IPR001194">
    <property type="entry name" value="cDENN_dom"/>
</dbReference>
<dbReference type="InterPro" id="IPR037516">
    <property type="entry name" value="Tripartite_DENN"/>
</dbReference>
<dbReference type="InterPro" id="IPR040032">
    <property type="entry name" value="DENND1A/B/C"/>
</dbReference>
<evidence type="ECO:0000256" key="2">
    <source>
        <dbReference type="ARBA" id="ARBA00023329"/>
    </source>
</evidence>
<dbReference type="Gene3D" id="6.10.140.1000">
    <property type="match status" value="1"/>
</dbReference>
<dbReference type="GO" id="GO:0005085">
    <property type="term" value="F:guanyl-nucleotide exchange factor activity"/>
    <property type="evidence" value="ECO:0007669"/>
    <property type="project" value="InterPro"/>
</dbReference>
<feature type="domain" description="UDENN" evidence="3">
    <location>
        <begin position="1"/>
        <end position="277"/>
    </location>
</feature>
<dbReference type="PANTHER" id="PTHR13196:SF14">
    <property type="entry name" value="UDENN DOMAIN-CONTAINING PROTEIN"/>
    <property type="match status" value="1"/>
</dbReference>
<evidence type="ECO:0000256" key="1">
    <source>
        <dbReference type="ARBA" id="ARBA00004132"/>
    </source>
</evidence>
<dbReference type="PROSITE" id="PS50211">
    <property type="entry name" value="DENN"/>
    <property type="match status" value="1"/>
</dbReference>
<evidence type="ECO:0000313" key="4">
    <source>
        <dbReference type="EMBL" id="GBP10459.1"/>
    </source>
</evidence>
<keyword evidence="5" id="KW-1185">Reference proteome</keyword>
<dbReference type="GO" id="GO:1901981">
    <property type="term" value="F:phosphatidylinositol phosphate binding"/>
    <property type="evidence" value="ECO:0007669"/>
    <property type="project" value="TreeGrafter"/>
</dbReference>
<protein>
    <submittedName>
        <fullName evidence="4">DENN domain-containing protein 1B</fullName>
    </submittedName>
</protein>
<keyword evidence="2" id="KW-0968">Cytoplasmic vesicle</keyword>
<evidence type="ECO:0000313" key="5">
    <source>
        <dbReference type="Proteomes" id="UP000299102"/>
    </source>
</evidence>
<dbReference type="GO" id="GO:0006897">
    <property type="term" value="P:endocytosis"/>
    <property type="evidence" value="ECO:0007669"/>
    <property type="project" value="TreeGrafter"/>
</dbReference>
<dbReference type="Gene3D" id="3.30.450.200">
    <property type="match status" value="1"/>
</dbReference>
<name>A0A4C1T7G4_EUMVA</name>
<proteinExistence type="predicted"/>